<evidence type="ECO:0000256" key="1">
    <source>
        <dbReference type="ARBA" id="ARBA00004651"/>
    </source>
</evidence>
<dbReference type="Pfam" id="PF07690">
    <property type="entry name" value="MFS_1"/>
    <property type="match status" value="1"/>
</dbReference>
<feature type="transmembrane region" description="Helical" evidence="6">
    <location>
        <begin position="296"/>
        <end position="318"/>
    </location>
</feature>
<dbReference type="PROSITE" id="PS50850">
    <property type="entry name" value="MFS"/>
    <property type="match status" value="1"/>
</dbReference>
<gene>
    <name evidence="8" type="ORF">MP3633_0076</name>
</gene>
<evidence type="ECO:0000313" key="9">
    <source>
        <dbReference type="Proteomes" id="UP000509371"/>
    </source>
</evidence>
<keyword evidence="3 6" id="KW-0812">Transmembrane</keyword>
<feature type="transmembrane region" description="Helical" evidence="6">
    <location>
        <begin position="106"/>
        <end position="127"/>
    </location>
</feature>
<evidence type="ECO:0000256" key="2">
    <source>
        <dbReference type="ARBA" id="ARBA00022475"/>
    </source>
</evidence>
<feature type="transmembrane region" description="Helical" evidence="6">
    <location>
        <begin position="78"/>
        <end position="100"/>
    </location>
</feature>
<feature type="transmembrane region" description="Helical" evidence="6">
    <location>
        <begin position="238"/>
        <end position="259"/>
    </location>
</feature>
<protein>
    <submittedName>
        <fullName evidence="8">Major facilitator superfamily protein</fullName>
    </submittedName>
</protein>
<reference evidence="8 9" key="1">
    <citation type="submission" date="2020-06" db="EMBL/GenBank/DDBJ databases">
        <authorList>
            <person name="Voronona O.L."/>
            <person name="Aksenova E.I."/>
            <person name="Kunda M.S."/>
            <person name="Semenov A.N."/>
            <person name="Ryzhova N."/>
        </authorList>
    </citation>
    <scope>NUCLEOTIDE SEQUENCE [LARGE SCALE GENOMIC DNA]</scope>
    <source>
        <strain evidence="8 9">MPKMM3633</strain>
    </source>
</reference>
<feature type="transmembrane region" description="Helical" evidence="6">
    <location>
        <begin position="47"/>
        <end position="66"/>
    </location>
</feature>
<feature type="domain" description="Major facilitator superfamily (MFS) profile" evidence="7">
    <location>
        <begin position="11"/>
        <end position="383"/>
    </location>
</feature>
<feature type="transmembrane region" description="Helical" evidence="6">
    <location>
        <begin position="139"/>
        <end position="157"/>
    </location>
</feature>
<dbReference type="SUPFAM" id="SSF103473">
    <property type="entry name" value="MFS general substrate transporter"/>
    <property type="match status" value="1"/>
</dbReference>
<dbReference type="CDD" id="cd17324">
    <property type="entry name" value="MFS_NepI_like"/>
    <property type="match status" value="1"/>
</dbReference>
<dbReference type="InterPro" id="IPR011701">
    <property type="entry name" value="MFS"/>
</dbReference>
<evidence type="ECO:0000256" key="5">
    <source>
        <dbReference type="ARBA" id="ARBA00023136"/>
    </source>
</evidence>
<dbReference type="Gene3D" id="1.20.1250.20">
    <property type="entry name" value="MFS general substrate transporter like domains"/>
    <property type="match status" value="2"/>
</dbReference>
<evidence type="ECO:0000256" key="6">
    <source>
        <dbReference type="SAM" id="Phobius"/>
    </source>
</evidence>
<evidence type="ECO:0000259" key="7">
    <source>
        <dbReference type="PROSITE" id="PS50850"/>
    </source>
</evidence>
<dbReference type="RefSeq" id="WP_176334004.1">
    <property type="nucleotide sequence ID" value="NZ_BAAAEF010000015.1"/>
</dbReference>
<accession>A0A859CRR7</accession>
<keyword evidence="5 6" id="KW-0472">Membrane</keyword>
<organism evidence="8 9">
    <name type="scientific">Marinomonas primoryensis</name>
    <dbReference type="NCBI Taxonomy" id="178399"/>
    <lineage>
        <taxon>Bacteria</taxon>
        <taxon>Pseudomonadati</taxon>
        <taxon>Pseudomonadota</taxon>
        <taxon>Gammaproteobacteria</taxon>
        <taxon>Oceanospirillales</taxon>
        <taxon>Oceanospirillaceae</taxon>
        <taxon>Marinomonas</taxon>
    </lineage>
</organism>
<dbReference type="PANTHER" id="PTHR43124">
    <property type="entry name" value="PURINE EFFLUX PUMP PBUE"/>
    <property type="match status" value="1"/>
</dbReference>
<dbReference type="GO" id="GO:0022857">
    <property type="term" value="F:transmembrane transporter activity"/>
    <property type="evidence" value="ECO:0007669"/>
    <property type="project" value="InterPro"/>
</dbReference>
<evidence type="ECO:0000313" key="8">
    <source>
        <dbReference type="EMBL" id="QKK78814.1"/>
    </source>
</evidence>
<dbReference type="Proteomes" id="UP000509371">
    <property type="component" value="Chromosome"/>
</dbReference>
<feature type="transmembrane region" description="Helical" evidence="6">
    <location>
        <begin position="271"/>
        <end position="290"/>
    </location>
</feature>
<dbReference type="EMBL" id="CP054301">
    <property type="protein sequence ID" value="QKK78814.1"/>
    <property type="molecule type" value="Genomic_DNA"/>
</dbReference>
<dbReference type="InterPro" id="IPR020846">
    <property type="entry name" value="MFS_dom"/>
</dbReference>
<dbReference type="GO" id="GO:0005886">
    <property type="term" value="C:plasma membrane"/>
    <property type="evidence" value="ECO:0007669"/>
    <property type="project" value="UniProtKB-SubCell"/>
</dbReference>
<keyword evidence="2" id="KW-1003">Cell membrane</keyword>
<feature type="transmembrane region" description="Helical" evidence="6">
    <location>
        <begin position="205"/>
        <end position="226"/>
    </location>
</feature>
<feature type="transmembrane region" description="Helical" evidence="6">
    <location>
        <begin position="163"/>
        <end position="184"/>
    </location>
</feature>
<sequence>MFKQKNLFLFQTIILLVGVSIIGSNAFLMSPILSNIAQSLNTDVTKIAWSISAYGGAMALGGLFLTGLPQRIGSKSTLLLTGTILSIGILITGLATNWIMLVVAQIITGLSAGVLLPTLYSMTAIIAPKGKESATLGKVISGWSLAMVAGVPLSAFISELLSWRYSYFFVFILSSISTLGYSLLPSKESSSTVTSLKSAFQVPMAKPIFIITFLYMVSFYGTYTFLGSYIQQKLLYSVVYAGMVVLSYGFGFGVAGMFLGKFIDKRDSWEVISPTLLLVCGIYLLLLILSNHYWSLLIGCAFWGLINQIALNCLVSILSKLDYRQRVRLIGIYSAVAYGGTMVAALSYGVLYLYGGFHYILITSALLCMFAFLIVYRLKRHNRTTL</sequence>
<dbReference type="InterPro" id="IPR036259">
    <property type="entry name" value="MFS_trans_sf"/>
</dbReference>
<keyword evidence="4 6" id="KW-1133">Transmembrane helix</keyword>
<dbReference type="AlphaFoldDB" id="A0A859CRR7"/>
<feature type="transmembrane region" description="Helical" evidence="6">
    <location>
        <begin position="357"/>
        <end position="376"/>
    </location>
</feature>
<dbReference type="KEGG" id="mpri:MP3633_0076"/>
<feature type="transmembrane region" description="Helical" evidence="6">
    <location>
        <begin position="330"/>
        <end position="351"/>
    </location>
</feature>
<dbReference type="PANTHER" id="PTHR43124:SF3">
    <property type="entry name" value="CHLORAMPHENICOL EFFLUX PUMP RV0191"/>
    <property type="match status" value="1"/>
</dbReference>
<evidence type="ECO:0000256" key="3">
    <source>
        <dbReference type="ARBA" id="ARBA00022692"/>
    </source>
</evidence>
<name>A0A859CRR7_9GAMM</name>
<dbReference type="InterPro" id="IPR050189">
    <property type="entry name" value="MFS_Efflux_Transporters"/>
</dbReference>
<feature type="transmembrane region" description="Helical" evidence="6">
    <location>
        <begin position="7"/>
        <end position="27"/>
    </location>
</feature>
<proteinExistence type="predicted"/>
<evidence type="ECO:0000256" key="4">
    <source>
        <dbReference type="ARBA" id="ARBA00022989"/>
    </source>
</evidence>
<comment type="subcellular location">
    <subcellularLocation>
        <location evidence="1">Cell membrane</location>
        <topology evidence="1">Multi-pass membrane protein</topology>
    </subcellularLocation>
</comment>